<feature type="signal peptide" evidence="2">
    <location>
        <begin position="1"/>
        <end position="28"/>
    </location>
</feature>
<sequence length="326" mass="35040">MNRHAKTTSIVLAAVTAALMTGCSASTASTSNKAKDPRTEPMAQESSTVDKANWPPATPRSGLAKGLSLPLEDYMQTYQDTVTLDNAARHIQKQCMADYGFTITLPPAGSTPPPNDNDANIERRYGITDRATAEKYGYGLPDGLQHQQGATLPKMTTEETEVFSGYTSLNLRDPNRAPAPSTYKGKKIHKNGCAGWADDQLGTPSLDFALVSELDGQSLTQSQKTPAVQDAITAWSKCMSAKGYTVDTPYNADKIVPHTDGTPSQDEIDVALADVDCKKSTDLVKIWFDAESAIQKQQIADHRDELTQSKARNTAALAAAKTALEG</sequence>
<evidence type="ECO:0000256" key="2">
    <source>
        <dbReference type="SAM" id="SignalP"/>
    </source>
</evidence>
<accession>A0A4Y3VFL0</accession>
<keyword evidence="2" id="KW-0732">Signal</keyword>
<dbReference type="OrthoDB" id="4800194at2"/>
<dbReference type="EMBL" id="BJND01000022">
    <property type="protein sequence ID" value="GEC05687.1"/>
    <property type="molecule type" value="Genomic_DNA"/>
</dbReference>
<feature type="chain" id="PRO_5038948910" description="Lipoprotein" evidence="2">
    <location>
        <begin position="29"/>
        <end position="326"/>
    </location>
</feature>
<dbReference type="RefSeq" id="WP_141310326.1">
    <property type="nucleotide sequence ID" value="NZ_BJND01000022.1"/>
</dbReference>
<name>A0A4Y3VFL0_9ACTN</name>
<keyword evidence="4" id="KW-1185">Reference proteome</keyword>
<dbReference type="Proteomes" id="UP000317881">
    <property type="component" value="Unassembled WGS sequence"/>
</dbReference>
<organism evidence="3 4">
    <name type="scientific">Streptomyces spinoverrucosus</name>
    <dbReference type="NCBI Taxonomy" id="284043"/>
    <lineage>
        <taxon>Bacteria</taxon>
        <taxon>Bacillati</taxon>
        <taxon>Actinomycetota</taxon>
        <taxon>Actinomycetes</taxon>
        <taxon>Kitasatosporales</taxon>
        <taxon>Streptomycetaceae</taxon>
        <taxon>Streptomyces</taxon>
    </lineage>
</organism>
<dbReference type="AlphaFoldDB" id="A0A4Y3VFL0"/>
<evidence type="ECO:0000313" key="4">
    <source>
        <dbReference type="Proteomes" id="UP000317881"/>
    </source>
</evidence>
<dbReference type="PROSITE" id="PS51257">
    <property type="entry name" value="PROKAR_LIPOPROTEIN"/>
    <property type="match status" value="1"/>
</dbReference>
<proteinExistence type="predicted"/>
<protein>
    <recommendedName>
        <fullName evidence="5">Lipoprotein</fullName>
    </recommendedName>
</protein>
<evidence type="ECO:0008006" key="5">
    <source>
        <dbReference type="Google" id="ProtNLM"/>
    </source>
</evidence>
<comment type="caution">
    <text evidence="3">The sequence shown here is derived from an EMBL/GenBank/DDBJ whole genome shotgun (WGS) entry which is preliminary data.</text>
</comment>
<reference evidence="3 4" key="1">
    <citation type="submission" date="2019-06" db="EMBL/GenBank/DDBJ databases">
        <title>Whole genome shotgun sequence of Streptomyces spinoverrucosus NBRC 14228.</title>
        <authorList>
            <person name="Hosoyama A."/>
            <person name="Uohara A."/>
            <person name="Ohji S."/>
            <person name="Ichikawa N."/>
        </authorList>
    </citation>
    <scope>NUCLEOTIDE SEQUENCE [LARGE SCALE GENOMIC DNA]</scope>
    <source>
        <strain evidence="3 4">NBRC 14228</strain>
    </source>
</reference>
<gene>
    <name evidence="3" type="ORF">SSP24_33420</name>
</gene>
<evidence type="ECO:0000256" key="1">
    <source>
        <dbReference type="SAM" id="MobiDB-lite"/>
    </source>
</evidence>
<feature type="region of interest" description="Disordered" evidence="1">
    <location>
        <begin position="25"/>
        <end position="65"/>
    </location>
</feature>
<evidence type="ECO:0000313" key="3">
    <source>
        <dbReference type="EMBL" id="GEC05687.1"/>
    </source>
</evidence>